<keyword evidence="3 5" id="KW-1133">Transmembrane helix</keyword>
<dbReference type="FunCoup" id="A0A2P6NSX3">
    <property type="interactions" value="712"/>
</dbReference>
<protein>
    <recommendedName>
        <fullName evidence="8">Transmembrane protein</fullName>
    </recommendedName>
</protein>
<feature type="transmembrane region" description="Helical" evidence="5">
    <location>
        <begin position="209"/>
        <end position="226"/>
    </location>
</feature>
<dbReference type="AlphaFoldDB" id="A0A2P6NSX3"/>
<dbReference type="Pfam" id="PF08551">
    <property type="entry name" value="DUF1751"/>
    <property type="match status" value="1"/>
</dbReference>
<keyword evidence="7" id="KW-1185">Reference proteome</keyword>
<evidence type="ECO:0000256" key="1">
    <source>
        <dbReference type="ARBA" id="ARBA00004141"/>
    </source>
</evidence>
<comment type="subcellular location">
    <subcellularLocation>
        <location evidence="1">Membrane</location>
        <topology evidence="1">Multi-pass membrane protein</topology>
    </subcellularLocation>
</comment>
<feature type="transmembrane region" description="Helical" evidence="5">
    <location>
        <begin position="185"/>
        <end position="203"/>
    </location>
</feature>
<dbReference type="SMART" id="SM01160">
    <property type="entry name" value="DUF1751"/>
    <property type="match status" value="1"/>
</dbReference>
<evidence type="ECO:0000313" key="6">
    <source>
        <dbReference type="EMBL" id="PRP87051.1"/>
    </source>
</evidence>
<dbReference type="PANTHER" id="PTHR13377">
    <property type="entry name" value="PLACENTAL PROTEIN 6"/>
    <property type="match status" value="1"/>
</dbReference>
<comment type="caution">
    <text evidence="6">The sequence shown here is derived from an EMBL/GenBank/DDBJ whole genome shotgun (WGS) entry which is preliminary data.</text>
</comment>
<feature type="transmembrane region" description="Helical" evidence="5">
    <location>
        <begin position="73"/>
        <end position="102"/>
    </location>
</feature>
<sequence>MDPANQKQTELPHTINDLEEPANRGLQMRFASVPPRTKMVCAFLLGTGTLFSLLPSVSKFFTMAPGRVLPPNFYIWTVFTSGFIEPNIITAFFNAFFLFAAGGRLESIWGAVEFIRFLSITNVLTSVSTFFFMMLAFPFSNPDKWMYAQFSGFSAAVAGIAVANKQLFPEASLGFTESPFFGLRAKHLPFILIFFNTLPFFFMLPFHNLLYTLFGILISWTYLRFYQVRVLDGTNKVVGDLNDSFNFSSFFPDRIAPFVQILGNTVYSILKTCNCCRTAELSHENLTNRSHNTDNDAERRRAKALKSLDQRLQLQQEFTIQPGHHTQTPTATEE</sequence>
<name>A0A2P6NSX3_9EUKA</name>
<evidence type="ECO:0000256" key="3">
    <source>
        <dbReference type="ARBA" id="ARBA00022989"/>
    </source>
</evidence>
<dbReference type="SUPFAM" id="SSF144091">
    <property type="entry name" value="Rhomboid-like"/>
    <property type="match status" value="1"/>
</dbReference>
<reference evidence="6 7" key="1">
    <citation type="journal article" date="2018" name="Genome Biol. Evol.">
        <title>Multiple Roots of Fruiting Body Formation in Amoebozoa.</title>
        <authorList>
            <person name="Hillmann F."/>
            <person name="Forbes G."/>
            <person name="Novohradska S."/>
            <person name="Ferling I."/>
            <person name="Riege K."/>
            <person name="Groth M."/>
            <person name="Westermann M."/>
            <person name="Marz M."/>
            <person name="Spaller T."/>
            <person name="Winckler T."/>
            <person name="Schaap P."/>
            <person name="Glockner G."/>
        </authorList>
    </citation>
    <scope>NUCLEOTIDE SEQUENCE [LARGE SCALE GENOMIC DNA]</scope>
    <source>
        <strain evidence="6 7">Jena</strain>
    </source>
</reference>
<dbReference type="OrthoDB" id="73612at2759"/>
<dbReference type="STRING" id="1890364.A0A2P6NSX3"/>
<dbReference type="GO" id="GO:0016020">
    <property type="term" value="C:membrane"/>
    <property type="evidence" value="ECO:0007669"/>
    <property type="project" value="UniProtKB-SubCell"/>
</dbReference>
<keyword evidence="4 5" id="KW-0472">Membrane</keyword>
<dbReference type="InParanoid" id="A0A2P6NSX3"/>
<evidence type="ECO:0000313" key="7">
    <source>
        <dbReference type="Proteomes" id="UP000241769"/>
    </source>
</evidence>
<organism evidence="6 7">
    <name type="scientific">Planoprotostelium fungivorum</name>
    <dbReference type="NCBI Taxonomy" id="1890364"/>
    <lineage>
        <taxon>Eukaryota</taxon>
        <taxon>Amoebozoa</taxon>
        <taxon>Evosea</taxon>
        <taxon>Variosea</taxon>
        <taxon>Cavosteliida</taxon>
        <taxon>Cavosteliaceae</taxon>
        <taxon>Planoprotostelium</taxon>
    </lineage>
</organism>
<dbReference type="InterPro" id="IPR013861">
    <property type="entry name" value="TMEM115/Pdh1/Rbl19"/>
</dbReference>
<dbReference type="GO" id="GO:0006890">
    <property type="term" value="P:retrograde vesicle-mediated transport, Golgi to endoplasmic reticulum"/>
    <property type="evidence" value="ECO:0007669"/>
    <property type="project" value="InterPro"/>
</dbReference>
<evidence type="ECO:0000256" key="5">
    <source>
        <dbReference type="SAM" id="Phobius"/>
    </source>
</evidence>
<feature type="transmembrane region" description="Helical" evidence="5">
    <location>
        <begin position="145"/>
        <end position="164"/>
    </location>
</feature>
<proteinExistence type="predicted"/>
<dbReference type="PANTHER" id="PTHR13377:SF3">
    <property type="entry name" value="TRANSMEMBRANE PROTEIN 115"/>
    <property type="match status" value="1"/>
</dbReference>
<evidence type="ECO:0000256" key="4">
    <source>
        <dbReference type="ARBA" id="ARBA00023136"/>
    </source>
</evidence>
<dbReference type="EMBL" id="MDYQ01000023">
    <property type="protein sequence ID" value="PRP87051.1"/>
    <property type="molecule type" value="Genomic_DNA"/>
</dbReference>
<evidence type="ECO:0000256" key="2">
    <source>
        <dbReference type="ARBA" id="ARBA00022692"/>
    </source>
</evidence>
<keyword evidence="2 5" id="KW-0812">Transmembrane</keyword>
<dbReference type="Proteomes" id="UP000241769">
    <property type="component" value="Unassembled WGS sequence"/>
</dbReference>
<accession>A0A2P6NSX3</accession>
<dbReference type="GO" id="GO:0005794">
    <property type="term" value="C:Golgi apparatus"/>
    <property type="evidence" value="ECO:0007669"/>
    <property type="project" value="TreeGrafter"/>
</dbReference>
<evidence type="ECO:0008006" key="8">
    <source>
        <dbReference type="Google" id="ProtNLM"/>
    </source>
</evidence>
<feature type="transmembrane region" description="Helical" evidence="5">
    <location>
        <begin position="39"/>
        <end position="61"/>
    </location>
</feature>
<gene>
    <name evidence="6" type="ORF">PROFUN_04787</name>
</gene>
<dbReference type="Gene3D" id="1.20.1540.10">
    <property type="entry name" value="Rhomboid-like"/>
    <property type="match status" value="1"/>
</dbReference>
<dbReference type="InterPro" id="IPR035952">
    <property type="entry name" value="Rhomboid-like_sf"/>
</dbReference>
<feature type="transmembrane region" description="Helical" evidence="5">
    <location>
        <begin position="114"/>
        <end position="139"/>
    </location>
</feature>
<dbReference type="FunFam" id="1.20.1540.10:FF:000004">
    <property type="entry name" value="Transmembrane protein 115"/>
    <property type="match status" value="1"/>
</dbReference>